<dbReference type="AlphaFoldDB" id="A0A261G354"/>
<feature type="transmembrane region" description="Helical" evidence="1">
    <location>
        <begin position="37"/>
        <end position="58"/>
    </location>
</feature>
<evidence type="ECO:0000313" key="3">
    <source>
        <dbReference type="Proteomes" id="UP000216451"/>
    </source>
</evidence>
<keyword evidence="1" id="KW-0812">Transmembrane</keyword>
<dbReference type="InterPro" id="IPR025445">
    <property type="entry name" value="DUF4191"/>
</dbReference>
<name>A0A261G354_9BIFI</name>
<dbReference type="OrthoDB" id="8479889at2"/>
<sequence length="246" mass="27407">MADKTEKTSAKKSGKKKDSTLSQIIQIYKFTVKDDPALPWFLAGALIAPILLAAILLFVFHMGIISAIMTVITGIMLGVLLATVTLTRRSDRVGYKRMESRTGATGAVLNRITRGGFNFPQDPVWIDMKTKDAVWRGSGRTGVYLVGEGDYGRVMKALDREESKIKRITRGSDIPIYKISVGHGERQIPLNQLQRTVMRKKIKLTKLELGVLNERLTTLQQKSSLGVPKGIDPSKVRINRRAMRGR</sequence>
<dbReference type="RefSeq" id="WP_094694623.1">
    <property type="nucleotide sequence ID" value="NZ_JBDNSG010000011.1"/>
</dbReference>
<accession>A0A261G354</accession>
<comment type="caution">
    <text evidence="2">The sequence shown here is derived from an EMBL/GenBank/DDBJ whole genome shotgun (WGS) entry which is preliminary data.</text>
</comment>
<evidence type="ECO:0000313" key="2">
    <source>
        <dbReference type="EMBL" id="OZG65446.1"/>
    </source>
</evidence>
<feature type="transmembrane region" description="Helical" evidence="1">
    <location>
        <begin position="64"/>
        <end position="87"/>
    </location>
</feature>
<evidence type="ECO:0008006" key="4">
    <source>
        <dbReference type="Google" id="ProtNLM"/>
    </source>
</evidence>
<gene>
    <name evidence="2" type="ORF">BAQU_1629</name>
</gene>
<protein>
    <recommendedName>
        <fullName evidence="4">DUF4191 domain-containing protein</fullName>
    </recommendedName>
</protein>
<organism evidence="2 3">
    <name type="scientific">Bifidobacterium aquikefiri</name>
    <dbReference type="NCBI Taxonomy" id="1653207"/>
    <lineage>
        <taxon>Bacteria</taxon>
        <taxon>Bacillati</taxon>
        <taxon>Actinomycetota</taxon>
        <taxon>Actinomycetes</taxon>
        <taxon>Bifidobacteriales</taxon>
        <taxon>Bifidobacteriaceae</taxon>
        <taxon>Bifidobacterium</taxon>
    </lineage>
</organism>
<dbReference type="GeneID" id="98296293"/>
<dbReference type="EMBL" id="MWXA01000008">
    <property type="protein sequence ID" value="OZG65446.1"/>
    <property type="molecule type" value="Genomic_DNA"/>
</dbReference>
<keyword evidence="1" id="KW-0472">Membrane</keyword>
<dbReference type="Proteomes" id="UP000216451">
    <property type="component" value="Unassembled WGS sequence"/>
</dbReference>
<keyword evidence="1" id="KW-1133">Transmembrane helix</keyword>
<proteinExistence type="predicted"/>
<evidence type="ECO:0000256" key="1">
    <source>
        <dbReference type="SAM" id="Phobius"/>
    </source>
</evidence>
<dbReference type="Pfam" id="PF13829">
    <property type="entry name" value="DUF4191"/>
    <property type="match status" value="1"/>
</dbReference>
<reference evidence="2 3" key="1">
    <citation type="journal article" date="2017" name="BMC Genomics">
        <title>Comparative genomic and phylogenomic analyses of the Bifidobacteriaceae family.</title>
        <authorList>
            <person name="Lugli G.A."/>
            <person name="Milani C."/>
            <person name="Turroni F."/>
            <person name="Duranti S."/>
            <person name="Mancabelli L."/>
            <person name="Mangifesta M."/>
            <person name="Ferrario C."/>
            <person name="Modesto M."/>
            <person name="Mattarelli P."/>
            <person name="Jiri K."/>
            <person name="van Sinderen D."/>
            <person name="Ventura M."/>
        </authorList>
    </citation>
    <scope>NUCLEOTIDE SEQUENCE [LARGE SCALE GENOMIC DNA]</scope>
    <source>
        <strain evidence="2 3">LMG 28769</strain>
    </source>
</reference>
<keyword evidence="3" id="KW-1185">Reference proteome</keyword>